<dbReference type="CDD" id="cd12148">
    <property type="entry name" value="fungal_TF_MHR"/>
    <property type="match status" value="1"/>
</dbReference>
<evidence type="ECO:0000313" key="8">
    <source>
        <dbReference type="Proteomes" id="UP000325780"/>
    </source>
</evidence>
<dbReference type="GO" id="GO:0003677">
    <property type="term" value="F:DNA binding"/>
    <property type="evidence" value="ECO:0007669"/>
    <property type="project" value="UniProtKB-KW"/>
</dbReference>
<dbReference type="GO" id="GO:0008270">
    <property type="term" value="F:zinc ion binding"/>
    <property type="evidence" value="ECO:0007669"/>
    <property type="project" value="InterPro"/>
</dbReference>
<dbReference type="Gene3D" id="4.10.240.10">
    <property type="entry name" value="Zn(2)-C6 fungal-type DNA-binding domain"/>
    <property type="match status" value="1"/>
</dbReference>
<evidence type="ECO:0000313" key="7">
    <source>
        <dbReference type="EMBL" id="KAE8145675.1"/>
    </source>
</evidence>
<keyword evidence="3" id="KW-0238">DNA-binding</keyword>
<dbReference type="GO" id="GO:0006351">
    <property type="term" value="P:DNA-templated transcription"/>
    <property type="evidence" value="ECO:0007669"/>
    <property type="project" value="InterPro"/>
</dbReference>
<dbReference type="InterPro" id="IPR007219">
    <property type="entry name" value="XnlR_reg_dom"/>
</dbReference>
<dbReference type="Pfam" id="PF04082">
    <property type="entry name" value="Fungal_trans"/>
    <property type="match status" value="1"/>
</dbReference>
<gene>
    <name evidence="7" type="ORF">BDV25DRAFT_65722</name>
</gene>
<dbReference type="GO" id="GO:0000981">
    <property type="term" value="F:DNA-binding transcription factor activity, RNA polymerase II-specific"/>
    <property type="evidence" value="ECO:0007669"/>
    <property type="project" value="InterPro"/>
</dbReference>
<dbReference type="PANTHER" id="PTHR47431">
    <property type="entry name" value="ZN(II)2CYS6 TRANSCRIPTION FACTOR (EUROFUNG)-RELATED"/>
    <property type="match status" value="1"/>
</dbReference>
<dbReference type="InterPro" id="IPR036864">
    <property type="entry name" value="Zn2-C6_fun-type_DNA-bd_sf"/>
</dbReference>
<dbReference type="PROSITE" id="PS00463">
    <property type="entry name" value="ZN2_CY6_FUNGAL_1"/>
    <property type="match status" value="1"/>
</dbReference>
<accession>A0A5N6TH21</accession>
<keyword evidence="4" id="KW-0804">Transcription</keyword>
<dbReference type="AlphaFoldDB" id="A0A5N6TH21"/>
<reference evidence="7 8" key="1">
    <citation type="submission" date="2019-04" db="EMBL/GenBank/DDBJ databases">
        <title>Friends and foes A comparative genomics study of 23 Aspergillus species from section Flavi.</title>
        <authorList>
            <consortium name="DOE Joint Genome Institute"/>
            <person name="Kjaerbolling I."/>
            <person name="Vesth T."/>
            <person name="Frisvad J.C."/>
            <person name="Nybo J.L."/>
            <person name="Theobald S."/>
            <person name="Kildgaard S."/>
            <person name="Isbrandt T."/>
            <person name="Kuo A."/>
            <person name="Sato A."/>
            <person name="Lyhne E.K."/>
            <person name="Kogle M.E."/>
            <person name="Wiebenga A."/>
            <person name="Kun R.S."/>
            <person name="Lubbers R.J."/>
            <person name="Makela M.R."/>
            <person name="Barry K."/>
            <person name="Chovatia M."/>
            <person name="Clum A."/>
            <person name="Daum C."/>
            <person name="Haridas S."/>
            <person name="He G."/>
            <person name="LaButti K."/>
            <person name="Lipzen A."/>
            <person name="Mondo S."/>
            <person name="Riley R."/>
            <person name="Salamov A."/>
            <person name="Simmons B.A."/>
            <person name="Magnuson J.K."/>
            <person name="Henrissat B."/>
            <person name="Mortensen U.H."/>
            <person name="Larsen T.O."/>
            <person name="Devries R.P."/>
            <person name="Grigoriev I.V."/>
            <person name="Machida M."/>
            <person name="Baker S.E."/>
            <person name="Andersen M.R."/>
        </authorList>
    </citation>
    <scope>NUCLEOTIDE SEQUENCE [LARGE SCALE GENOMIC DNA]</scope>
    <source>
        <strain evidence="7 8">IBT 18842</strain>
    </source>
</reference>
<dbReference type="OrthoDB" id="10067394at2759"/>
<dbReference type="CDD" id="cd00067">
    <property type="entry name" value="GAL4"/>
    <property type="match status" value="1"/>
</dbReference>
<dbReference type="Pfam" id="PF00172">
    <property type="entry name" value="Zn_clus"/>
    <property type="match status" value="1"/>
</dbReference>
<protein>
    <recommendedName>
        <fullName evidence="6">Zn(2)-C6 fungal-type domain-containing protein</fullName>
    </recommendedName>
</protein>
<evidence type="ECO:0000256" key="4">
    <source>
        <dbReference type="ARBA" id="ARBA00023163"/>
    </source>
</evidence>
<dbReference type="GO" id="GO:0009893">
    <property type="term" value="P:positive regulation of metabolic process"/>
    <property type="evidence" value="ECO:0007669"/>
    <property type="project" value="UniProtKB-ARBA"/>
</dbReference>
<organism evidence="7 8">
    <name type="scientific">Aspergillus avenaceus</name>
    <dbReference type="NCBI Taxonomy" id="36643"/>
    <lineage>
        <taxon>Eukaryota</taxon>
        <taxon>Fungi</taxon>
        <taxon>Dikarya</taxon>
        <taxon>Ascomycota</taxon>
        <taxon>Pezizomycotina</taxon>
        <taxon>Eurotiomycetes</taxon>
        <taxon>Eurotiomycetidae</taxon>
        <taxon>Eurotiales</taxon>
        <taxon>Aspergillaceae</taxon>
        <taxon>Aspergillus</taxon>
        <taxon>Aspergillus subgen. Circumdati</taxon>
    </lineage>
</organism>
<evidence type="ECO:0000256" key="1">
    <source>
        <dbReference type="ARBA" id="ARBA00022723"/>
    </source>
</evidence>
<evidence type="ECO:0000256" key="5">
    <source>
        <dbReference type="ARBA" id="ARBA00023242"/>
    </source>
</evidence>
<dbReference type="InterPro" id="IPR001138">
    <property type="entry name" value="Zn2Cys6_DnaBD"/>
</dbReference>
<proteinExistence type="predicted"/>
<dbReference type="PROSITE" id="PS50048">
    <property type="entry name" value="ZN2_CY6_FUNGAL_2"/>
    <property type="match status" value="1"/>
</dbReference>
<feature type="domain" description="Zn(2)-C6 fungal-type" evidence="6">
    <location>
        <begin position="18"/>
        <end position="48"/>
    </location>
</feature>
<evidence type="ECO:0000256" key="3">
    <source>
        <dbReference type="ARBA" id="ARBA00023125"/>
    </source>
</evidence>
<sequence>MEPSSLTTATLHPSVSVACLNCRDKHVKCDGNVTGCSRCKTLNLLCYYVPSRRGRRARPSPYPMLMVDGSPHPGNPSPGQCSSAAFSGTAAFTLMPQRVTDGLRESDPMEGHWLTLFYVHFYQAHPFVPPREAFVHSAPPRYLIDVMKFIGMHYLPAHQLPDQSGPLKEAVQQSDLTLEKVQALLLLSICLHARTQPKDARECLAQAITESLQLGLHYPDYSAEVEMSDPVRAEAARRTWWEIFIIDALLAAVQVEGILHLTVEPPDVPLPRDADEYGPNGVASSIREMDRQTYFHRLGDYSSAAYRVQAGCILRKCLLAGQTHVTEEGVDALDATIAAWFHRLPKPKQAILHPNGTLDEMMFQAVMIMHCASLYLHFPKSYLLGFLPVTSQIFCSRPPDFLSLSMNPQMHTAKVATAAVKLAKLGSLSTSVGDHSPFFVCTLVLSSIMQMAMLSVDRDEAARTGRQYLALNVGILRSMGDIWPIAAVSTSRIQDVAVEVETALAAQPREVESDPFGQPTLLDIQELDLSLVTT</sequence>
<dbReference type="PANTHER" id="PTHR47431:SF3">
    <property type="entry name" value="ZN(II)2CYS6 TRANSCRIPTION FACTOR (EUROFUNG)"/>
    <property type="match status" value="1"/>
</dbReference>
<keyword evidence="8" id="KW-1185">Reference proteome</keyword>
<keyword evidence="5" id="KW-0539">Nucleus</keyword>
<dbReference type="SUPFAM" id="SSF57701">
    <property type="entry name" value="Zn2/Cys6 DNA-binding domain"/>
    <property type="match status" value="1"/>
</dbReference>
<evidence type="ECO:0000256" key="2">
    <source>
        <dbReference type="ARBA" id="ARBA00023015"/>
    </source>
</evidence>
<dbReference type="Proteomes" id="UP000325780">
    <property type="component" value="Unassembled WGS sequence"/>
</dbReference>
<dbReference type="EMBL" id="ML742322">
    <property type="protein sequence ID" value="KAE8145675.1"/>
    <property type="molecule type" value="Genomic_DNA"/>
</dbReference>
<evidence type="ECO:0000259" key="6">
    <source>
        <dbReference type="PROSITE" id="PS50048"/>
    </source>
</evidence>
<keyword evidence="1" id="KW-0479">Metal-binding</keyword>
<keyword evidence="2" id="KW-0805">Transcription regulation</keyword>
<dbReference type="SMART" id="SM00066">
    <property type="entry name" value="GAL4"/>
    <property type="match status" value="1"/>
</dbReference>
<name>A0A5N6TH21_ASPAV</name>